<feature type="transmembrane region" description="Helical" evidence="8">
    <location>
        <begin position="114"/>
        <end position="140"/>
    </location>
</feature>
<feature type="transmembrane region" description="Helical" evidence="8">
    <location>
        <begin position="146"/>
        <end position="164"/>
    </location>
</feature>
<feature type="transmembrane region" description="Helical" evidence="8">
    <location>
        <begin position="357"/>
        <end position="384"/>
    </location>
</feature>
<evidence type="ECO:0000259" key="9">
    <source>
        <dbReference type="Pfam" id="PF01569"/>
    </source>
</evidence>
<organism evidence="10">
    <name type="scientific">Darwinula stevensoni</name>
    <dbReference type="NCBI Taxonomy" id="69355"/>
    <lineage>
        <taxon>Eukaryota</taxon>
        <taxon>Metazoa</taxon>
        <taxon>Ecdysozoa</taxon>
        <taxon>Arthropoda</taxon>
        <taxon>Crustacea</taxon>
        <taxon>Oligostraca</taxon>
        <taxon>Ostracoda</taxon>
        <taxon>Podocopa</taxon>
        <taxon>Podocopida</taxon>
        <taxon>Darwinulocopina</taxon>
        <taxon>Darwinuloidea</taxon>
        <taxon>Darwinulidae</taxon>
        <taxon>Darwinula</taxon>
    </lineage>
</organism>
<accession>A0A7R8ZZD3</accession>
<keyword evidence="5 8" id="KW-1133">Transmembrane helix</keyword>
<keyword evidence="3" id="KW-0378">Hydrolase</keyword>
<evidence type="ECO:0000313" key="11">
    <source>
        <dbReference type="Proteomes" id="UP000677054"/>
    </source>
</evidence>
<dbReference type="Gene3D" id="1.20.144.10">
    <property type="entry name" value="Phosphatidic acid phosphatase type 2/haloperoxidase"/>
    <property type="match status" value="1"/>
</dbReference>
<evidence type="ECO:0000256" key="8">
    <source>
        <dbReference type="SAM" id="Phobius"/>
    </source>
</evidence>
<dbReference type="EMBL" id="LR899800">
    <property type="protein sequence ID" value="CAD7242543.1"/>
    <property type="molecule type" value="Genomic_DNA"/>
</dbReference>
<name>A0A7R8ZZD3_9CRUS</name>
<dbReference type="GO" id="GO:0006670">
    <property type="term" value="P:sphingosine metabolic process"/>
    <property type="evidence" value="ECO:0007669"/>
    <property type="project" value="TreeGrafter"/>
</dbReference>
<comment type="subcellular location">
    <subcellularLocation>
        <location evidence="1">Endoplasmic reticulum membrane</location>
        <topology evidence="1">Multi-pass membrane protein</topology>
    </subcellularLocation>
</comment>
<keyword evidence="6 8" id="KW-0472">Membrane</keyword>
<evidence type="ECO:0000256" key="7">
    <source>
        <dbReference type="ARBA" id="ARBA00038324"/>
    </source>
</evidence>
<evidence type="ECO:0000256" key="3">
    <source>
        <dbReference type="ARBA" id="ARBA00022801"/>
    </source>
</evidence>
<feature type="transmembrane region" description="Helical" evidence="8">
    <location>
        <begin position="277"/>
        <end position="296"/>
    </location>
</feature>
<feature type="transmembrane region" description="Helical" evidence="8">
    <location>
        <begin position="308"/>
        <end position="328"/>
    </location>
</feature>
<feature type="transmembrane region" description="Helical" evidence="8">
    <location>
        <begin position="245"/>
        <end position="265"/>
    </location>
</feature>
<dbReference type="EMBL" id="CAJPEV010000283">
    <property type="protein sequence ID" value="CAG0883407.1"/>
    <property type="molecule type" value="Genomic_DNA"/>
</dbReference>
<evidence type="ECO:0000256" key="6">
    <source>
        <dbReference type="ARBA" id="ARBA00023136"/>
    </source>
</evidence>
<dbReference type="SUPFAM" id="SSF48317">
    <property type="entry name" value="Acid phosphatase/Vanadium-dependent haloperoxidase"/>
    <property type="match status" value="1"/>
</dbReference>
<dbReference type="Pfam" id="PF01569">
    <property type="entry name" value="PAP2"/>
    <property type="match status" value="1"/>
</dbReference>
<feature type="domain" description="Phosphatidic acid phosphatase type 2/haloperoxidase" evidence="9">
    <location>
        <begin position="151"/>
        <end position="261"/>
    </location>
</feature>
<dbReference type="OrthoDB" id="301434at2759"/>
<keyword evidence="11" id="KW-1185">Reference proteome</keyword>
<reference evidence="10" key="1">
    <citation type="submission" date="2020-11" db="EMBL/GenBank/DDBJ databases">
        <authorList>
            <person name="Tran Van P."/>
        </authorList>
    </citation>
    <scope>NUCLEOTIDE SEQUENCE</scope>
</reference>
<dbReference type="CDD" id="cd03388">
    <property type="entry name" value="PAP2_SPPase1"/>
    <property type="match status" value="1"/>
</dbReference>
<dbReference type="PANTHER" id="PTHR14969:SF28">
    <property type="entry name" value="DIHYDROSPHINGOSINE 1-PHOSPHATE PHOSPHATASE LCB3-RELATED"/>
    <property type="match status" value="1"/>
</dbReference>
<proteinExistence type="inferred from homology"/>
<dbReference type="PANTHER" id="PTHR14969">
    <property type="entry name" value="SPHINGOSINE-1-PHOSPHATE PHOSPHOHYDROLASE"/>
    <property type="match status" value="1"/>
</dbReference>
<keyword evidence="4" id="KW-0256">Endoplasmic reticulum</keyword>
<dbReference type="InterPro" id="IPR000326">
    <property type="entry name" value="PAP2/HPO"/>
</dbReference>
<evidence type="ECO:0000256" key="5">
    <source>
        <dbReference type="ARBA" id="ARBA00022989"/>
    </source>
</evidence>
<sequence>MWWIVQALKDPVLVWKFQEYFGIVKVKPGPPATENGNDLCSSNIESVLEIQKMLHENHKVNGDCCAEHIQEKDVLDATKQRKFAHTLKQSSDDLFSSCSDSDSEQKDYEVRNWFWYYAFSLGGFLGSPGFYITFFPFWFWNVDAAVLRRVIIIWTVAMYIGQSMKNIVRWPRPPSPPVVKLEKRFALEHGMPSTHAIVGVIVPMGILYFTSGRYIYSFPLGLFIAITWSLLVCGSRLYLGMHTAADVLVGVAIVGVLMPLMIPVIDDLDLFILSNPYSPIIIISLVIVAMIIYPDSGKDTWCSSRADTVMIVCVGAGVLVGSAINYQWEYIHPSPYPPPYSIVWPTFDMVGLSLLRMAIGLMILLATKATVKWLCLAILEAIFLRRPFSPSLWRQDVAIECTYKFFTYLLIAINTLFLCPAVFIILNIERPLWYTEV</sequence>
<protein>
    <recommendedName>
        <fullName evidence="9">Phosphatidic acid phosphatase type 2/haloperoxidase domain-containing protein</fullName>
    </recommendedName>
</protein>
<feature type="transmembrane region" description="Helical" evidence="8">
    <location>
        <begin position="214"/>
        <end position="233"/>
    </location>
</feature>
<dbReference type="AlphaFoldDB" id="A0A7R8ZZD3"/>
<keyword evidence="2 8" id="KW-0812">Transmembrane</keyword>
<feature type="transmembrane region" description="Helical" evidence="8">
    <location>
        <begin position="185"/>
        <end position="208"/>
    </location>
</feature>
<gene>
    <name evidence="10" type="ORF">DSTB1V02_LOCUS2505</name>
</gene>
<evidence type="ECO:0000256" key="2">
    <source>
        <dbReference type="ARBA" id="ARBA00022692"/>
    </source>
</evidence>
<evidence type="ECO:0000256" key="4">
    <source>
        <dbReference type="ARBA" id="ARBA00022824"/>
    </source>
</evidence>
<feature type="transmembrane region" description="Helical" evidence="8">
    <location>
        <begin position="405"/>
        <end position="428"/>
    </location>
</feature>
<dbReference type="Proteomes" id="UP000677054">
    <property type="component" value="Unassembled WGS sequence"/>
</dbReference>
<evidence type="ECO:0000256" key="1">
    <source>
        <dbReference type="ARBA" id="ARBA00004477"/>
    </source>
</evidence>
<dbReference type="InterPro" id="IPR036938">
    <property type="entry name" value="PAP2/HPO_sf"/>
</dbReference>
<comment type="similarity">
    <text evidence="7">Belongs to the type 2 lipid phosphate phosphatase family.</text>
</comment>
<dbReference type="GO" id="GO:0042392">
    <property type="term" value="F:sphingosine-1-phosphate phosphatase activity"/>
    <property type="evidence" value="ECO:0007669"/>
    <property type="project" value="TreeGrafter"/>
</dbReference>
<dbReference type="GO" id="GO:0005789">
    <property type="term" value="C:endoplasmic reticulum membrane"/>
    <property type="evidence" value="ECO:0007669"/>
    <property type="project" value="UniProtKB-SubCell"/>
</dbReference>
<evidence type="ECO:0000313" key="10">
    <source>
        <dbReference type="EMBL" id="CAD7242543.1"/>
    </source>
</evidence>